<evidence type="ECO:0000256" key="7">
    <source>
        <dbReference type="SAM" id="Phobius"/>
    </source>
</evidence>
<accession>A0A562IPQ7</accession>
<feature type="transmembrane region" description="Helical" evidence="7">
    <location>
        <begin position="379"/>
        <end position="397"/>
    </location>
</feature>
<dbReference type="RefSeq" id="WP_153361899.1">
    <property type="nucleotide sequence ID" value="NZ_JABGDC010000236.1"/>
</dbReference>
<evidence type="ECO:0000313" key="9">
    <source>
        <dbReference type="Proteomes" id="UP000321490"/>
    </source>
</evidence>
<keyword evidence="4 7" id="KW-1133">Transmembrane helix</keyword>
<feature type="transmembrane region" description="Helical" evidence="7">
    <location>
        <begin position="282"/>
        <end position="303"/>
    </location>
</feature>
<proteinExistence type="predicted"/>
<feature type="region of interest" description="Disordered" evidence="6">
    <location>
        <begin position="1"/>
        <end position="33"/>
    </location>
</feature>
<feature type="transmembrane region" description="Helical" evidence="7">
    <location>
        <begin position="403"/>
        <end position="423"/>
    </location>
</feature>
<dbReference type="AlphaFoldDB" id="A0A562IPQ7"/>
<keyword evidence="9" id="KW-1185">Reference proteome</keyword>
<evidence type="ECO:0000256" key="4">
    <source>
        <dbReference type="ARBA" id="ARBA00022989"/>
    </source>
</evidence>
<feature type="transmembrane region" description="Helical" evidence="7">
    <location>
        <begin position="233"/>
        <end position="252"/>
    </location>
</feature>
<keyword evidence="2" id="KW-1003">Cell membrane</keyword>
<dbReference type="OrthoDB" id="9792579at2"/>
<dbReference type="PANTHER" id="PTHR43370">
    <property type="entry name" value="SUGAR ABC TRANSPORTER INTEGRAL MEMBRANE PROTEIN-RELATED"/>
    <property type="match status" value="1"/>
</dbReference>
<dbReference type="InterPro" id="IPR001851">
    <property type="entry name" value="ABC_transp_permease"/>
</dbReference>
<feature type="transmembrane region" description="Helical" evidence="7">
    <location>
        <begin position="96"/>
        <end position="118"/>
    </location>
</feature>
<evidence type="ECO:0000256" key="6">
    <source>
        <dbReference type="SAM" id="MobiDB-lite"/>
    </source>
</evidence>
<gene>
    <name evidence="8" type="ORF">JD78_01308</name>
</gene>
<sequence length="440" mass="44578">MSTPPVPAPPPDGGTAVLPADPTATTTTTAPASRRSPLRAGLLWTLLGFGLVVIASYAASAPGIAASSTWGSALRLTVPIAVVAVGGLFSERAGVINVGLEGMMIGGTWMAGVFGWLWGPWAALAGGVLGGLVFGLLMAVLCIELGLNQLVVGVAINVVAAALARFASDIVFTGVAGGSISRSPRIDGSLPVLGVPFLSGGWGTPDLTRRMEESGLPVVGQLGGIVGGLTRDVSLAAVLGLLLVPLTAYVLWRTPFGLRWRAAGERPAALQALGGQVHRTRWVAVLVGSGLAGFAGGYLVLISQAYVENQTAGRGFIGLATLIFGNWMPSGVFFGASLFGFSDAVGLGRPPTFRALLLVLAVAFLALGALRLRRGAARAGLAPVVLGGLLLVAFLFVPLPSGLATAAPYLVTLAVLVVAGTAMRPPAALGTLFPRSGVRS</sequence>
<comment type="caution">
    <text evidence="8">The sequence shown here is derived from an EMBL/GenBank/DDBJ whole genome shotgun (WGS) entry which is preliminary data.</text>
</comment>
<dbReference type="Pfam" id="PF02653">
    <property type="entry name" value="BPD_transp_2"/>
    <property type="match status" value="1"/>
</dbReference>
<evidence type="ECO:0000256" key="2">
    <source>
        <dbReference type="ARBA" id="ARBA00022475"/>
    </source>
</evidence>
<keyword evidence="5 7" id="KW-0472">Membrane</keyword>
<dbReference type="GO" id="GO:0022857">
    <property type="term" value="F:transmembrane transporter activity"/>
    <property type="evidence" value="ECO:0007669"/>
    <property type="project" value="InterPro"/>
</dbReference>
<dbReference type="GO" id="GO:0005886">
    <property type="term" value="C:plasma membrane"/>
    <property type="evidence" value="ECO:0007669"/>
    <property type="project" value="UniProtKB-SubCell"/>
</dbReference>
<feature type="transmembrane region" description="Helical" evidence="7">
    <location>
        <begin position="124"/>
        <end position="143"/>
    </location>
</feature>
<evidence type="ECO:0000256" key="3">
    <source>
        <dbReference type="ARBA" id="ARBA00022692"/>
    </source>
</evidence>
<comment type="subcellular location">
    <subcellularLocation>
        <location evidence="1">Cell membrane</location>
        <topology evidence="1">Multi-pass membrane protein</topology>
    </subcellularLocation>
</comment>
<organism evidence="8 9">
    <name type="scientific">Modestobacter roseus</name>
    <dbReference type="NCBI Taxonomy" id="1181884"/>
    <lineage>
        <taxon>Bacteria</taxon>
        <taxon>Bacillati</taxon>
        <taxon>Actinomycetota</taxon>
        <taxon>Actinomycetes</taxon>
        <taxon>Geodermatophilales</taxon>
        <taxon>Geodermatophilaceae</taxon>
        <taxon>Modestobacter</taxon>
    </lineage>
</organism>
<feature type="compositionally biased region" description="Low complexity" evidence="6">
    <location>
        <begin position="13"/>
        <end position="32"/>
    </location>
</feature>
<keyword evidence="3 7" id="KW-0812">Transmembrane</keyword>
<feature type="compositionally biased region" description="Pro residues" evidence="6">
    <location>
        <begin position="1"/>
        <end position="12"/>
    </location>
</feature>
<dbReference type="PANTHER" id="PTHR43370:SF1">
    <property type="entry name" value="GUANOSINE ABC TRANSPORTER PERMEASE PROTEIN NUPQ"/>
    <property type="match status" value="1"/>
</dbReference>
<feature type="transmembrane region" description="Helical" evidence="7">
    <location>
        <begin position="41"/>
        <end position="60"/>
    </location>
</feature>
<dbReference type="EMBL" id="VLKF01000001">
    <property type="protein sequence ID" value="TWH72786.1"/>
    <property type="molecule type" value="Genomic_DNA"/>
</dbReference>
<protein>
    <submittedName>
        <fullName evidence="8">Simple sugar transport system permease protein</fullName>
    </submittedName>
</protein>
<keyword evidence="8" id="KW-0813">Transport</keyword>
<feature type="transmembrane region" description="Helical" evidence="7">
    <location>
        <begin position="315"/>
        <end position="341"/>
    </location>
</feature>
<evidence type="ECO:0000313" key="8">
    <source>
        <dbReference type="EMBL" id="TWH72786.1"/>
    </source>
</evidence>
<feature type="transmembrane region" description="Helical" evidence="7">
    <location>
        <begin position="72"/>
        <end position="89"/>
    </location>
</feature>
<dbReference type="CDD" id="cd06580">
    <property type="entry name" value="TM_PBP1_transp_TpRbsC_like"/>
    <property type="match status" value="1"/>
</dbReference>
<evidence type="ECO:0000256" key="5">
    <source>
        <dbReference type="ARBA" id="ARBA00023136"/>
    </source>
</evidence>
<feature type="transmembrane region" description="Helical" evidence="7">
    <location>
        <begin position="353"/>
        <end position="372"/>
    </location>
</feature>
<reference evidence="8 9" key="1">
    <citation type="submission" date="2019-07" db="EMBL/GenBank/DDBJ databases">
        <title>R&amp;d 2014.</title>
        <authorList>
            <person name="Klenk H.-P."/>
        </authorList>
    </citation>
    <scope>NUCLEOTIDE SEQUENCE [LARGE SCALE GENOMIC DNA]</scope>
    <source>
        <strain evidence="8 9">DSM 45764</strain>
    </source>
</reference>
<evidence type="ECO:0000256" key="1">
    <source>
        <dbReference type="ARBA" id="ARBA00004651"/>
    </source>
</evidence>
<dbReference type="Proteomes" id="UP000321490">
    <property type="component" value="Unassembled WGS sequence"/>
</dbReference>
<keyword evidence="8" id="KW-0762">Sugar transport</keyword>
<name>A0A562IPQ7_9ACTN</name>